<feature type="domain" description="Cupin type-2" evidence="2">
    <location>
        <begin position="30"/>
        <end position="100"/>
    </location>
</feature>
<reference evidence="3 4" key="1">
    <citation type="submission" date="2023-10" db="EMBL/GenBank/DDBJ databases">
        <title>Virgibacillus halophilus 5B73C genome.</title>
        <authorList>
            <person name="Miliotis G."/>
            <person name="Sengupta P."/>
            <person name="Hameed A."/>
            <person name="Chuvochina M."/>
            <person name="Mcdonagh F."/>
            <person name="Simpson A.C."/>
            <person name="Singh N.K."/>
            <person name="Rekha P.D."/>
            <person name="Raman K."/>
            <person name="Hugenholtz P."/>
            <person name="Venkateswaran K."/>
        </authorList>
    </citation>
    <scope>NUCLEOTIDE SEQUENCE [LARGE SCALE GENOMIC DNA]</scope>
    <source>
        <strain evidence="3 4">5B73C</strain>
    </source>
</reference>
<evidence type="ECO:0000313" key="4">
    <source>
        <dbReference type="Proteomes" id="UP001281447"/>
    </source>
</evidence>
<dbReference type="InterPro" id="IPR014710">
    <property type="entry name" value="RmlC-like_jellyroll"/>
</dbReference>
<dbReference type="SUPFAM" id="SSF51182">
    <property type="entry name" value="RmlC-like cupins"/>
    <property type="match status" value="1"/>
</dbReference>
<dbReference type="Gene3D" id="2.60.120.10">
    <property type="entry name" value="Jelly Rolls"/>
    <property type="match status" value="1"/>
</dbReference>
<dbReference type="Pfam" id="PF07883">
    <property type="entry name" value="Cupin_2"/>
    <property type="match status" value="1"/>
</dbReference>
<dbReference type="RefSeq" id="WP_390356530.1">
    <property type="nucleotide sequence ID" value="NZ_JBHUIZ010000013.1"/>
</dbReference>
<gene>
    <name evidence="3" type="ORF">RWE15_02090</name>
</gene>
<dbReference type="InterPro" id="IPR013096">
    <property type="entry name" value="Cupin_2"/>
</dbReference>
<dbReference type="EMBL" id="JAWDIP010000003">
    <property type="protein sequence ID" value="MDY0393440.1"/>
    <property type="molecule type" value="Genomic_DNA"/>
</dbReference>
<dbReference type="Proteomes" id="UP001281447">
    <property type="component" value="Unassembled WGS sequence"/>
</dbReference>
<organism evidence="3 4">
    <name type="scientific">Tigheibacillus halophilus</name>
    <dbReference type="NCBI Taxonomy" id="361280"/>
    <lineage>
        <taxon>Bacteria</taxon>
        <taxon>Bacillati</taxon>
        <taxon>Bacillota</taxon>
        <taxon>Bacilli</taxon>
        <taxon>Bacillales</taxon>
        <taxon>Bacillaceae</taxon>
        <taxon>Tigheibacillus</taxon>
    </lineage>
</organism>
<sequence length="105" mass="11549">MEKKQGSFRTEGLLTLFEEKTKHATITFGTVTIAPGERVPEKGFSKHEENEYAVIISGKMEGESGGEQFSVSESNATFIPAGEQHWTANTGEEPCQIVWALVKSE</sequence>
<evidence type="ECO:0000259" key="2">
    <source>
        <dbReference type="Pfam" id="PF07883"/>
    </source>
</evidence>
<dbReference type="InterPro" id="IPR051610">
    <property type="entry name" value="GPI/OXD"/>
</dbReference>
<protein>
    <submittedName>
        <fullName evidence="3">Cupin domain-containing protein</fullName>
    </submittedName>
</protein>
<dbReference type="PANTHER" id="PTHR35848:SF6">
    <property type="entry name" value="CUPIN TYPE-2 DOMAIN-CONTAINING PROTEIN"/>
    <property type="match status" value="1"/>
</dbReference>
<dbReference type="InterPro" id="IPR011051">
    <property type="entry name" value="RmlC_Cupin_sf"/>
</dbReference>
<dbReference type="PANTHER" id="PTHR35848">
    <property type="entry name" value="OXALATE-BINDING PROTEIN"/>
    <property type="match status" value="1"/>
</dbReference>
<keyword evidence="4" id="KW-1185">Reference proteome</keyword>
<keyword evidence="1" id="KW-0479">Metal-binding</keyword>
<evidence type="ECO:0000313" key="3">
    <source>
        <dbReference type="EMBL" id="MDY0393440.1"/>
    </source>
</evidence>
<name>A0ABU5C2A0_9BACI</name>
<evidence type="ECO:0000256" key="1">
    <source>
        <dbReference type="ARBA" id="ARBA00022723"/>
    </source>
</evidence>
<comment type="caution">
    <text evidence="3">The sequence shown here is derived from an EMBL/GenBank/DDBJ whole genome shotgun (WGS) entry which is preliminary data.</text>
</comment>
<accession>A0ABU5C2A0</accession>
<proteinExistence type="predicted"/>